<keyword evidence="2" id="KW-1185">Reference proteome</keyword>
<reference evidence="1 2" key="1">
    <citation type="submission" date="2016-10" db="EMBL/GenBank/DDBJ databases">
        <authorList>
            <person name="de Groot N.N."/>
        </authorList>
    </citation>
    <scope>NUCLEOTIDE SEQUENCE [LARGE SCALE GENOMIC DNA]</scope>
    <source>
        <strain evidence="1 2">CGMCC 4.5739</strain>
    </source>
</reference>
<name>A0A1I1NI91_9ACTN</name>
<proteinExistence type="predicted"/>
<dbReference type="AlphaFoldDB" id="A0A1I1NI91"/>
<organism evidence="1 2">
    <name type="scientific">Streptomyces aidingensis</name>
    <dbReference type="NCBI Taxonomy" id="910347"/>
    <lineage>
        <taxon>Bacteria</taxon>
        <taxon>Bacillati</taxon>
        <taxon>Actinomycetota</taxon>
        <taxon>Actinomycetes</taxon>
        <taxon>Kitasatosporales</taxon>
        <taxon>Streptomycetaceae</taxon>
        <taxon>Streptomyces</taxon>
    </lineage>
</organism>
<dbReference type="STRING" id="910347.SAMN05421773_10816"/>
<dbReference type="OrthoDB" id="3666789at2"/>
<sequence>MTRTADTTDTTDTAETADTADVTLRLDQSAQLGRAPRGTAPVETHRHLPGTVLRGALAAAWIRESGPPQQAPPDRRDAFLHLFEGPVRYGPLFDPASDVVPRSVLRCKYRPEPACHGFASDRAADDASPASCTVCGGRTEPGSGEVEFFGPRAVPDTVQTTRVRLTEDERAEEGRLFTRRALAAARTLAGRITTDDGSALPGWLLRGHRLRVGARRSTSGAARYRPAAPAAVSPAVPPYSPDALAPGLLLTLRLLSPALLVDAAGRPAGRPDTTVLGELLETGPGVTVERSWTRHEQVGGWHALTNLPKPSELAVAAGSVFRLRLPAPPTARGLARLAAHGLGLRRAEGFGWLAYGPWTPPAGTDTDTAPLPSTGTKAARLTRELHQLTANPAWFQARLRDCLHGRRRGEAPDPRFLDLPQAEVLHRLRDGALGDELRRLVTDPDRTADLEDTVRALEARLREDRDR</sequence>
<gene>
    <name evidence="1" type="ORF">SAMN05421773_10816</name>
</gene>
<protein>
    <submittedName>
        <fullName evidence="1">CRISPR-associated protein Csx10</fullName>
    </submittedName>
</protein>
<dbReference type="Gene3D" id="2.60.40.4350">
    <property type="match status" value="1"/>
</dbReference>
<dbReference type="RefSeq" id="WP_093839414.1">
    <property type="nucleotide sequence ID" value="NZ_FOLM01000008.1"/>
</dbReference>
<accession>A0A1I1NI91</accession>
<evidence type="ECO:0000313" key="1">
    <source>
        <dbReference type="EMBL" id="SFC97359.1"/>
    </source>
</evidence>
<evidence type="ECO:0000313" key="2">
    <source>
        <dbReference type="Proteomes" id="UP000199207"/>
    </source>
</evidence>
<dbReference type="EMBL" id="FOLM01000008">
    <property type="protein sequence ID" value="SFC97359.1"/>
    <property type="molecule type" value="Genomic_DNA"/>
</dbReference>
<dbReference type="Proteomes" id="UP000199207">
    <property type="component" value="Unassembled WGS sequence"/>
</dbReference>
<dbReference type="InterPro" id="IPR019117">
    <property type="entry name" value="CRISPR-assoc_protein_Cmr3"/>
</dbReference>
<dbReference type="Pfam" id="PF09700">
    <property type="entry name" value="Cas_Cmr3"/>
    <property type="match status" value="1"/>
</dbReference>